<protein>
    <submittedName>
        <fullName evidence="1">Uncharacterized protein</fullName>
    </submittedName>
</protein>
<evidence type="ECO:0000313" key="1">
    <source>
        <dbReference type="EMBL" id="MBX7500732.1"/>
    </source>
</evidence>
<sequence length="177" mass="19044">MTALSAATCRWHEEGGGEATAQRCIAFIEGVGIPVRARGKGEPMTQPIEGLAISNGAIVIDPEVPLWPGDVLHEAGHIAVTEAERRATLCNLEPDRGEELMAIAWSYAAARQCDLNLRQLFHPEGYKGGYEFAATCYATGQFIGADGLAELGMTMIDLRSALAAGAPTYPNMIRWLR</sequence>
<gene>
    <name evidence="1" type="ORF">K3181_04700</name>
</gene>
<keyword evidence="2" id="KW-1185">Reference proteome</keyword>
<accession>A0ABS7JSV6</accession>
<name>A0ABS7JSV6_9SPHN</name>
<dbReference type="EMBL" id="JAIGNU010000001">
    <property type="protein sequence ID" value="MBX7500732.1"/>
    <property type="molecule type" value="Genomic_DNA"/>
</dbReference>
<organism evidence="1 2">
    <name type="scientific">Qipengyuania mesophila</name>
    <dbReference type="NCBI Taxonomy" id="2867246"/>
    <lineage>
        <taxon>Bacteria</taxon>
        <taxon>Pseudomonadati</taxon>
        <taxon>Pseudomonadota</taxon>
        <taxon>Alphaproteobacteria</taxon>
        <taxon>Sphingomonadales</taxon>
        <taxon>Erythrobacteraceae</taxon>
        <taxon>Qipengyuania</taxon>
    </lineage>
</organism>
<dbReference type="Proteomes" id="UP000782554">
    <property type="component" value="Unassembled WGS sequence"/>
</dbReference>
<dbReference type="RefSeq" id="WP_221601299.1">
    <property type="nucleotide sequence ID" value="NZ_JAIGNU010000001.1"/>
</dbReference>
<evidence type="ECO:0000313" key="2">
    <source>
        <dbReference type="Proteomes" id="UP000782554"/>
    </source>
</evidence>
<proteinExistence type="predicted"/>
<comment type="caution">
    <text evidence="1">The sequence shown here is derived from an EMBL/GenBank/DDBJ whole genome shotgun (WGS) entry which is preliminary data.</text>
</comment>
<reference evidence="1 2" key="1">
    <citation type="submission" date="2021-08" db="EMBL/GenBank/DDBJ databases">
        <title>Comparative Genomics Analysis of the Genus Qipengyuania Reveals Extensive Genetic Diversity and Metabolic Versatility, Including the Description of Fifteen Novel Species.</title>
        <authorList>
            <person name="Liu Y."/>
        </authorList>
    </citation>
    <scope>NUCLEOTIDE SEQUENCE [LARGE SCALE GENOMIC DNA]</scope>
    <source>
        <strain evidence="1 2">YG27</strain>
    </source>
</reference>